<dbReference type="OMA" id="ETHAHAY"/>
<feature type="domain" description="C2" evidence="4">
    <location>
        <begin position="363"/>
        <end position="484"/>
    </location>
</feature>
<protein>
    <recommendedName>
        <fullName evidence="9">PXA domain-containing protein</fullName>
    </recommendedName>
</protein>
<keyword evidence="3" id="KW-0812">Transmembrane</keyword>
<feature type="region of interest" description="Disordered" evidence="2">
    <location>
        <begin position="557"/>
        <end position="612"/>
    </location>
</feature>
<feature type="transmembrane region" description="Helical" evidence="3">
    <location>
        <begin position="66"/>
        <end position="86"/>
    </location>
</feature>
<dbReference type="Gene3D" id="2.60.40.150">
    <property type="entry name" value="C2 domain"/>
    <property type="match status" value="1"/>
</dbReference>
<dbReference type="Pfam" id="PF00168">
    <property type="entry name" value="C2"/>
    <property type="match status" value="1"/>
</dbReference>
<evidence type="ECO:0000256" key="2">
    <source>
        <dbReference type="SAM" id="MobiDB-lite"/>
    </source>
</evidence>
<evidence type="ECO:0000259" key="5">
    <source>
        <dbReference type="PROSITE" id="PS50132"/>
    </source>
</evidence>
<dbReference type="InterPro" id="IPR001683">
    <property type="entry name" value="PX_dom"/>
</dbReference>
<dbReference type="eggNOG" id="KOG2101">
    <property type="taxonomic scope" value="Eukaryota"/>
</dbReference>
<dbReference type="InterPro" id="IPR013937">
    <property type="entry name" value="Sorting_nexin_C"/>
</dbReference>
<dbReference type="RefSeq" id="XP_004345561.1">
    <property type="nucleotide sequence ID" value="XM_004345511.2"/>
</dbReference>
<feature type="compositionally biased region" description="Low complexity" evidence="2">
    <location>
        <begin position="1377"/>
        <end position="1392"/>
    </location>
</feature>
<dbReference type="InterPro" id="IPR003114">
    <property type="entry name" value="Phox_assoc"/>
</dbReference>
<dbReference type="InterPro" id="IPR036871">
    <property type="entry name" value="PX_dom_sf"/>
</dbReference>
<dbReference type="InterPro" id="IPR035892">
    <property type="entry name" value="C2_domain_sf"/>
</dbReference>
<dbReference type="Proteomes" id="UP000008743">
    <property type="component" value="Unassembled WGS sequence"/>
</dbReference>
<feature type="region of interest" description="Disordered" evidence="2">
    <location>
        <begin position="915"/>
        <end position="934"/>
    </location>
</feature>
<evidence type="ECO:0000259" key="6">
    <source>
        <dbReference type="PROSITE" id="PS51207"/>
    </source>
</evidence>
<dbReference type="InterPro" id="IPR036305">
    <property type="entry name" value="RGS_sf"/>
</dbReference>
<feature type="region of interest" description="Disordered" evidence="2">
    <location>
        <begin position="515"/>
        <end position="541"/>
    </location>
</feature>
<dbReference type="Pfam" id="PF08628">
    <property type="entry name" value="Nexin_C"/>
    <property type="match status" value="1"/>
</dbReference>
<sequence length="1576" mass="166479">MSLAGETTPTTTTTTTTTTTRSAATPDSAATAGAAAPAWKELVLQTYAALAGQPQPLQPGQPAAPATGRLTLAAAIAAVAFAILFAGMGPLRLLLFGSSLAVAAAGGYALACVSLRGRKPALKHLEPEQAERERLALNAAAQELLDGCDADVNDAPGSVLDISESVMSERSAATAPAALCRRSRQLSQVGDGLQSTPQLNLSVPLHAAISTLCDSLVANYVMGWYGYYIGDDDAFLSDLKTLIVSAFFKFRVYSPRFDLPMLTVYRFVHMFIVHLRQFRAAEESGMDVAAYFGPAGPGHPYLHFAVRSRDNELRYLRQVADVLILKLTPQRENQSQVFRHMFREIIAQHCLLPTVRYLADPDYINQMVLTMLLRQRLRPYDRVKLKVVQAKSILHTNVKGLLTCQIVLKTKAGEHSTPKTPPSSGSPTWNDEAIVPLASVQGDFHMTVSLYHCPNSNPSSNVLLGTQRIDLAKLPPGKASKHWHALNDPETGVQSGLLMLELTLLLREDLASTASSTPATVTDDATGHAPNNEAAMSSATAATPSPVAAAAAAAPAAAKPVPPPRPPRPAALVAAARAAPTSASDSPATQTSTSSTDTQSTDTTQSTDVTQSTDTLISDAANEASLQWMVKQQPHAYVDANVTAAQLARLSVPESTMILQASPTLTPVQAAVQMTRLLRSNAAFGCLMDYLTSVNAKALLQFWIDADQFRQVTAAAAGVHTISTPVVKAEMCRQEARHIVQQHLKPDSPSHIHVSSRALAIVLSALEDSTVTPGLELFRPIESEVFARLCEHLPGFLASSFYANFIGEASFPAAATGNSTSGTIPSSASQTSVADIASSVSSAATEAVVETPVSTSADGAPTSLAHTPGAPPSTASSEAHIEAPAVAAPADGDSIIPTTGLPPIALPVVVQPVTLTPKEHDDTPDVDLDDDERLNRDITRTKQHDGTKSHKQAPAVPPRPAPSVLAHRQSQAASHGVSLVIPAAVHYAQVKSTGADAHHEETSTTRRLLSKLGVRDDAASTGTAGASGPGSTSTTAGITEPQEGGVKEAIATFGNLIDRLRSKSRSDGAPELDLPRASSGGDKAYKAHIIETQLDSKQRIQYVVTVQPLAPAPAAAAAAAAGNDNTATGGHDAVTLAPLASTNDPSTLGAPDTAHSSSENAQYPLPAVRETGWVIVRSFRDFSTLHTALQKLQKVRNIDFPSSTLERTNHAAARVQLDTFLQQLLADPQASQTEAVANFLNMGEVVSHAGASHGASPAQIDADSDSVLDRVSAKFRLIKEKLVDDKDPKDGPKKVSGKLFSSFLHGSDEDIQAAEATASVHPTVPASAEAAPTRLASVDSDLAASPLDSLHGATASRNSPDASGIPSRARSTPEPQAAPSDSSSVAAASTTTDDNEDVFSESELSFISGEDGDLLIETGFALMDELFMLKDEDKWLRRQAVSVLKQVLLQMHGETINRRIIESMHAMTNEKQWAVFFERLNRDMAPLSAAAGTSSVTALSRSSSVRSEDDKARTRADAQAELLACIPEALQHVVGRSNAISGVTRAFDMLQHDILTKHLLYTMLDATLVALFTPDS</sequence>
<proteinExistence type="inferred from homology"/>
<reference evidence="8" key="1">
    <citation type="submission" date="2011-02" db="EMBL/GenBank/DDBJ databases">
        <title>The Genome Sequence of Capsaspora owczarzaki ATCC 30864.</title>
        <authorList>
            <person name="Russ C."/>
            <person name="Cuomo C."/>
            <person name="Burger G."/>
            <person name="Gray M.W."/>
            <person name="Holland P.W.H."/>
            <person name="King N."/>
            <person name="Lang F.B.F."/>
            <person name="Roger A.J."/>
            <person name="Ruiz-Trillo I."/>
            <person name="Young S.K."/>
            <person name="Zeng Q."/>
            <person name="Gargeya S."/>
            <person name="Alvarado L."/>
            <person name="Berlin A."/>
            <person name="Chapman S.B."/>
            <person name="Chen Z."/>
            <person name="Freedman E."/>
            <person name="Gellesch M."/>
            <person name="Goldberg J."/>
            <person name="Griggs A."/>
            <person name="Gujja S."/>
            <person name="Heilman E."/>
            <person name="Heiman D."/>
            <person name="Howarth C."/>
            <person name="Mehta T."/>
            <person name="Neiman D."/>
            <person name="Pearson M."/>
            <person name="Roberts A."/>
            <person name="Saif S."/>
            <person name="Shea T."/>
            <person name="Shenoy N."/>
            <person name="Sisk P."/>
            <person name="Stolte C."/>
            <person name="Sykes S."/>
            <person name="White J."/>
            <person name="Yandava C."/>
            <person name="Haas B."/>
            <person name="Nusbaum C."/>
            <person name="Birren B."/>
        </authorList>
    </citation>
    <scope>NUCLEOTIDE SEQUENCE</scope>
    <source>
        <strain evidence="8">ATCC 30864</strain>
    </source>
</reference>
<feature type="transmembrane region" description="Helical" evidence="3">
    <location>
        <begin position="93"/>
        <end position="111"/>
    </location>
</feature>
<feature type="region of interest" description="Disordered" evidence="2">
    <location>
        <begin position="1346"/>
        <end position="1397"/>
    </location>
</feature>
<feature type="region of interest" description="Disordered" evidence="2">
    <location>
        <begin position="851"/>
        <end position="879"/>
    </location>
</feature>
<dbReference type="SMR" id="A0A0D2X466"/>
<dbReference type="InterPro" id="IPR000008">
    <property type="entry name" value="C2_dom"/>
</dbReference>
<dbReference type="InterPro" id="IPR044926">
    <property type="entry name" value="RGS_subdomain_2"/>
</dbReference>
<accession>A0A0D2X466</accession>
<dbReference type="Pfam" id="PF00615">
    <property type="entry name" value="RGS"/>
    <property type="match status" value="1"/>
</dbReference>
<dbReference type="SUPFAM" id="SSF48097">
    <property type="entry name" value="Regulator of G-protein signaling, RGS"/>
    <property type="match status" value="1"/>
</dbReference>
<dbReference type="STRING" id="595528.A0A0D2X466"/>
<feature type="domain" description="RGS" evidence="5">
    <location>
        <begin position="673"/>
        <end position="806"/>
    </location>
</feature>
<dbReference type="InParanoid" id="A0A0D2X466"/>
<feature type="compositionally biased region" description="Low complexity" evidence="2">
    <location>
        <begin position="515"/>
        <end position="524"/>
    </location>
</feature>
<dbReference type="PANTHER" id="PTHR22775">
    <property type="entry name" value="SORTING NEXIN"/>
    <property type="match status" value="1"/>
</dbReference>
<dbReference type="Gene3D" id="1.10.167.10">
    <property type="entry name" value="Regulator of G-protein Signalling 4, domain 2"/>
    <property type="match status" value="1"/>
</dbReference>
<feature type="region of interest" description="Disordered" evidence="2">
    <location>
        <begin position="992"/>
        <end position="1044"/>
    </location>
</feature>
<gene>
    <name evidence="7" type="ORF">CAOG_005971</name>
</gene>
<dbReference type="PROSITE" id="PS51207">
    <property type="entry name" value="PXA"/>
    <property type="match status" value="1"/>
</dbReference>
<dbReference type="Pfam" id="PF00787">
    <property type="entry name" value="PX"/>
    <property type="match status" value="1"/>
</dbReference>
<name>A0A0D2X466_CAPO3</name>
<dbReference type="SMART" id="SM00313">
    <property type="entry name" value="PXA"/>
    <property type="match status" value="1"/>
</dbReference>
<evidence type="ECO:0000256" key="3">
    <source>
        <dbReference type="SAM" id="Phobius"/>
    </source>
</evidence>
<dbReference type="Pfam" id="PF02194">
    <property type="entry name" value="PXA"/>
    <property type="match status" value="1"/>
</dbReference>
<dbReference type="EMBL" id="KE346369">
    <property type="protein sequence ID" value="KJE95524.1"/>
    <property type="molecule type" value="Genomic_DNA"/>
</dbReference>
<feature type="region of interest" description="Disordered" evidence="2">
    <location>
        <begin position="1137"/>
        <end position="1160"/>
    </location>
</feature>
<evidence type="ECO:0000313" key="8">
    <source>
        <dbReference type="Proteomes" id="UP000008743"/>
    </source>
</evidence>
<organism evidence="7 8">
    <name type="scientific">Capsaspora owczarzaki (strain ATCC 30864)</name>
    <dbReference type="NCBI Taxonomy" id="595528"/>
    <lineage>
        <taxon>Eukaryota</taxon>
        <taxon>Filasterea</taxon>
        <taxon>Capsaspora</taxon>
    </lineage>
</organism>
<evidence type="ECO:0000259" key="4">
    <source>
        <dbReference type="PROSITE" id="PS50004"/>
    </source>
</evidence>
<dbReference type="SUPFAM" id="SSF49562">
    <property type="entry name" value="C2 domain (Calcium/lipid-binding domain, CaLB)"/>
    <property type="match status" value="1"/>
</dbReference>
<dbReference type="SUPFAM" id="SSF64268">
    <property type="entry name" value="PX domain"/>
    <property type="match status" value="1"/>
</dbReference>
<feature type="compositionally biased region" description="Pro residues" evidence="2">
    <location>
        <begin position="560"/>
        <end position="569"/>
    </location>
</feature>
<dbReference type="PROSITE" id="PS50004">
    <property type="entry name" value="C2"/>
    <property type="match status" value="1"/>
</dbReference>
<feature type="region of interest" description="Disordered" evidence="2">
    <location>
        <begin position="1"/>
        <end position="30"/>
    </location>
</feature>
<dbReference type="SMART" id="SM00315">
    <property type="entry name" value="RGS"/>
    <property type="match status" value="1"/>
</dbReference>
<dbReference type="PROSITE" id="PS50132">
    <property type="entry name" value="RGS"/>
    <property type="match status" value="1"/>
</dbReference>
<dbReference type="PANTHER" id="PTHR22775:SF3">
    <property type="entry name" value="SORTING NEXIN-13"/>
    <property type="match status" value="1"/>
</dbReference>
<evidence type="ECO:0008006" key="9">
    <source>
        <dbReference type="Google" id="ProtNLM"/>
    </source>
</evidence>
<evidence type="ECO:0000313" key="7">
    <source>
        <dbReference type="EMBL" id="KJE95524.1"/>
    </source>
</evidence>
<dbReference type="Gene3D" id="3.30.1520.10">
    <property type="entry name" value="Phox-like domain"/>
    <property type="match status" value="1"/>
</dbReference>
<feature type="compositionally biased region" description="Low complexity" evidence="2">
    <location>
        <begin position="570"/>
        <end position="612"/>
    </location>
</feature>
<feature type="compositionally biased region" description="Low complexity" evidence="2">
    <location>
        <begin position="7"/>
        <end position="30"/>
    </location>
</feature>
<comment type="similarity">
    <text evidence="1">Belongs to the sorting nexin family.</text>
</comment>
<dbReference type="CDD" id="cd07440">
    <property type="entry name" value="RGS"/>
    <property type="match status" value="1"/>
</dbReference>
<evidence type="ECO:0000256" key="1">
    <source>
        <dbReference type="ARBA" id="ARBA00010883"/>
    </source>
</evidence>
<feature type="region of interest" description="Disordered" evidence="2">
    <location>
        <begin position="939"/>
        <end position="962"/>
    </location>
</feature>
<feature type="compositionally biased region" description="Low complexity" evidence="2">
    <location>
        <begin position="1019"/>
        <end position="1037"/>
    </location>
</feature>
<keyword evidence="3" id="KW-0472">Membrane</keyword>
<keyword evidence="3" id="KW-1133">Transmembrane helix</keyword>
<dbReference type="OrthoDB" id="120967at2759"/>
<feature type="compositionally biased region" description="Basic and acidic residues" evidence="2">
    <location>
        <begin position="939"/>
        <end position="948"/>
    </location>
</feature>
<dbReference type="GO" id="GO:0035091">
    <property type="term" value="F:phosphatidylinositol binding"/>
    <property type="evidence" value="ECO:0007669"/>
    <property type="project" value="InterPro"/>
</dbReference>
<dbReference type="InterPro" id="IPR016137">
    <property type="entry name" value="RGS"/>
</dbReference>
<feature type="domain" description="PXA" evidence="6">
    <location>
        <begin position="202"/>
        <end position="376"/>
    </location>
</feature>
<feature type="region of interest" description="Disordered" evidence="2">
    <location>
        <begin position="1061"/>
        <end position="1081"/>
    </location>
</feature>
<keyword evidence="8" id="KW-1185">Reference proteome</keyword>